<organism evidence="2 3">
    <name type="scientific">Hydnomerulius pinastri MD-312</name>
    <dbReference type="NCBI Taxonomy" id="994086"/>
    <lineage>
        <taxon>Eukaryota</taxon>
        <taxon>Fungi</taxon>
        <taxon>Dikarya</taxon>
        <taxon>Basidiomycota</taxon>
        <taxon>Agaricomycotina</taxon>
        <taxon>Agaricomycetes</taxon>
        <taxon>Agaricomycetidae</taxon>
        <taxon>Boletales</taxon>
        <taxon>Boletales incertae sedis</taxon>
        <taxon>Leucogyrophana</taxon>
    </lineage>
</organism>
<feature type="compositionally biased region" description="Pro residues" evidence="1">
    <location>
        <begin position="284"/>
        <end position="295"/>
    </location>
</feature>
<dbReference type="Proteomes" id="UP000053820">
    <property type="component" value="Unassembled WGS sequence"/>
</dbReference>
<name>A0A0C9WA27_9AGAM</name>
<feature type="region of interest" description="Disordered" evidence="1">
    <location>
        <begin position="105"/>
        <end position="131"/>
    </location>
</feature>
<evidence type="ECO:0000256" key="1">
    <source>
        <dbReference type="SAM" id="MobiDB-lite"/>
    </source>
</evidence>
<dbReference type="EMBL" id="KN839875">
    <property type="protein sequence ID" value="KIJ60236.1"/>
    <property type="molecule type" value="Genomic_DNA"/>
</dbReference>
<evidence type="ECO:0000313" key="3">
    <source>
        <dbReference type="Proteomes" id="UP000053820"/>
    </source>
</evidence>
<dbReference type="OrthoDB" id="3270792at2759"/>
<keyword evidence="3" id="KW-1185">Reference proteome</keyword>
<gene>
    <name evidence="2" type="ORF">HYDPIDRAFT_43478</name>
</gene>
<proteinExistence type="predicted"/>
<accession>A0A0C9WA27</accession>
<sequence length="349" mass="38748">MSTPSPQTPSDPFSPEQMRGNLCFCGNPTVEDHDFCFCSPHCAREDALRALDDTECHYRDVVRRACIRAGVPDLYGPRRRMSAEYLRAEERPDSGRPLKLVRPAGAAHRRNVSTVGGDAEAPTENEQKKNGRFPTLSQVTGVVLAKKALAGEELISESRDRPRWHGFGNASASSARATPETRDADALVQQISLDVIQLPEEDMLPRPHTLKRAPQSTTGLKNNIRKSVAALFNAGKARAQGFNKASKNNDFPALSEIRADLEIPQDRVFGHPINAPSTRDVLPASPPRRSPPLPVPRGLRRSVSFAGWDAFPTDPVDEEDTLMRVLEEMRDEMRVDSFEPRDFFDEGDE</sequence>
<reference evidence="2 3" key="1">
    <citation type="submission" date="2014-04" db="EMBL/GenBank/DDBJ databases">
        <title>Evolutionary Origins and Diversification of the Mycorrhizal Mutualists.</title>
        <authorList>
            <consortium name="DOE Joint Genome Institute"/>
            <consortium name="Mycorrhizal Genomics Consortium"/>
            <person name="Kohler A."/>
            <person name="Kuo A."/>
            <person name="Nagy L.G."/>
            <person name="Floudas D."/>
            <person name="Copeland A."/>
            <person name="Barry K.W."/>
            <person name="Cichocki N."/>
            <person name="Veneault-Fourrey C."/>
            <person name="LaButti K."/>
            <person name="Lindquist E.A."/>
            <person name="Lipzen A."/>
            <person name="Lundell T."/>
            <person name="Morin E."/>
            <person name="Murat C."/>
            <person name="Riley R."/>
            <person name="Ohm R."/>
            <person name="Sun H."/>
            <person name="Tunlid A."/>
            <person name="Henrissat B."/>
            <person name="Grigoriev I.V."/>
            <person name="Hibbett D.S."/>
            <person name="Martin F."/>
        </authorList>
    </citation>
    <scope>NUCLEOTIDE SEQUENCE [LARGE SCALE GENOMIC DNA]</scope>
    <source>
        <strain evidence="2 3">MD-312</strain>
    </source>
</reference>
<protein>
    <submittedName>
        <fullName evidence="2">Uncharacterized protein</fullName>
    </submittedName>
</protein>
<dbReference type="AlphaFoldDB" id="A0A0C9WA27"/>
<dbReference type="HOGENOM" id="CLU_794673_0_0_1"/>
<evidence type="ECO:0000313" key="2">
    <source>
        <dbReference type="EMBL" id="KIJ60236.1"/>
    </source>
</evidence>
<feature type="region of interest" description="Disordered" evidence="1">
    <location>
        <begin position="271"/>
        <end position="297"/>
    </location>
</feature>